<reference evidence="1 2" key="1">
    <citation type="submission" date="2022-12" db="EMBL/GenBank/DDBJ databases">
        <title>Chromosome-level genome of Tegillarca granosa.</title>
        <authorList>
            <person name="Kim J."/>
        </authorList>
    </citation>
    <scope>NUCLEOTIDE SEQUENCE [LARGE SCALE GENOMIC DNA]</scope>
    <source>
        <strain evidence="1">Teg-2019</strain>
        <tissue evidence="1">Adductor muscle</tissue>
    </source>
</reference>
<dbReference type="Proteomes" id="UP001217089">
    <property type="component" value="Unassembled WGS sequence"/>
</dbReference>
<name>A0ABQ9FTV1_TEGGR</name>
<evidence type="ECO:0000313" key="1">
    <source>
        <dbReference type="EMBL" id="KAJ8320689.1"/>
    </source>
</evidence>
<organism evidence="1 2">
    <name type="scientific">Tegillarca granosa</name>
    <name type="common">Malaysian cockle</name>
    <name type="synonym">Anadara granosa</name>
    <dbReference type="NCBI Taxonomy" id="220873"/>
    <lineage>
        <taxon>Eukaryota</taxon>
        <taxon>Metazoa</taxon>
        <taxon>Spiralia</taxon>
        <taxon>Lophotrochozoa</taxon>
        <taxon>Mollusca</taxon>
        <taxon>Bivalvia</taxon>
        <taxon>Autobranchia</taxon>
        <taxon>Pteriomorphia</taxon>
        <taxon>Arcoida</taxon>
        <taxon>Arcoidea</taxon>
        <taxon>Arcidae</taxon>
        <taxon>Tegillarca</taxon>
    </lineage>
</organism>
<keyword evidence="2" id="KW-1185">Reference proteome</keyword>
<evidence type="ECO:0000313" key="2">
    <source>
        <dbReference type="Proteomes" id="UP001217089"/>
    </source>
</evidence>
<proteinExistence type="predicted"/>
<comment type="caution">
    <text evidence="1">The sequence shown here is derived from an EMBL/GenBank/DDBJ whole genome shotgun (WGS) entry which is preliminary data.</text>
</comment>
<accession>A0ABQ9FTV1</accession>
<gene>
    <name evidence="1" type="ORF">KUTeg_002276</name>
</gene>
<dbReference type="EMBL" id="JARBDR010000141">
    <property type="protein sequence ID" value="KAJ8320689.1"/>
    <property type="molecule type" value="Genomic_DNA"/>
</dbReference>
<protein>
    <submittedName>
        <fullName evidence="1">Uncharacterized protein</fullName>
    </submittedName>
</protein>
<sequence>MVTIDAGEKSIKVNYSQQFYFPDRIKFMYIFEKWWVFKMFLYTLTDKYIYYNTGFRSHLFSDILALEKGV</sequence>